<dbReference type="InterPro" id="IPR001155">
    <property type="entry name" value="OxRdtase_FMN_N"/>
</dbReference>
<dbReference type="RefSeq" id="WP_132477556.1">
    <property type="nucleotide sequence ID" value="NZ_JBHRVM010000001.1"/>
</dbReference>
<dbReference type="OrthoDB" id="8523426at2"/>
<organism evidence="7 8">
    <name type="scientific">Paracandidimonas soli</name>
    <dbReference type="NCBI Taxonomy" id="1917182"/>
    <lineage>
        <taxon>Bacteria</taxon>
        <taxon>Pseudomonadati</taxon>
        <taxon>Pseudomonadota</taxon>
        <taxon>Betaproteobacteria</taxon>
        <taxon>Burkholderiales</taxon>
        <taxon>Alcaligenaceae</taxon>
        <taxon>Paracandidimonas</taxon>
    </lineage>
</organism>
<comment type="cofactor">
    <cofactor evidence="1">
        <name>FMN</name>
        <dbReference type="ChEBI" id="CHEBI:58210"/>
    </cofactor>
</comment>
<evidence type="ECO:0000256" key="4">
    <source>
        <dbReference type="ARBA" id="ARBA00022857"/>
    </source>
</evidence>
<dbReference type="GO" id="GO:0050661">
    <property type="term" value="F:NADP binding"/>
    <property type="evidence" value="ECO:0007669"/>
    <property type="project" value="InterPro"/>
</dbReference>
<dbReference type="Pfam" id="PF00724">
    <property type="entry name" value="Oxidored_FMN"/>
    <property type="match status" value="1"/>
</dbReference>
<keyword evidence="4" id="KW-0521">NADP</keyword>
<dbReference type="InterPro" id="IPR044152">
    <property type="entry name" value="YqjM-like"/>
</dbReference>
<comment type="caution">
    <text evidence="7">The sequence shown here is derived from an EMBL/GenBank/DDBJ whole genome shotgun (WGS) entry which is preliminary data.</text>
</comment>
<dbReference type="Gene3D" id="3.20.20.70">
    <property type="entry name" value="Aldolase class I"/>
    <property type="match status" value="1"/>
</dbReference>
<evidence type="ECO:0000256" key="3">
    <source>
        <dbReference type="ARBA" id="ARBA00022643"/>
    </source>
</evidence>
<dbReference type="Proteomes" id="UP000294692">
    <property type="component" value="Unassembled WGS sequence"/>
</dbReference>
<keyword evidence="3" id="KW-0288">FMN</keyword>
<dbReference type="PANTHER" id="PTHR43303">
    <property type="entry name" value="NADPH DEHYDROGENASE C23G7.10C-RELATED"/>
    <property type="match status" value="1"/>
</dbReference>
<feature type="domain" description="NADH:flavin oxidoreductase/NADH oxidase N-terminal" evidence="6">
    <location>
        <begin position="5"/>
        <end position="349"/>
    </location>
</feature>
<proteinExistence type="predicted"/>
<dbReference type="CDD" id="cd02932">
    <property type="entry name" value="OYE_YqiM_FMN"/>
    <property type="match status" value="1"/>
</dbReference>
<reference evidence="7 8" key="1">
    <citation type="submission" date="2019-03" db="EMBL/GenBank/DDBJ databases">
        <title>Genomic Encyclopedia of Type Strains, Phase IV (KMG-IV): sequencing the most valuable type-strain genomes for metagenomic binning, comparative biology and taxonomic classification.</title>
        <authorList>
            <person name="Goeker M."/>
        </authorList>
    </citation>
    <scope>NUCLEOTIDE SEQUENCE [LARGE SCALE GENOMIC DNA]</scope>
    <source>
        <strain evidence="7 8">DSM 100048</strain>
    </source>
</reference>
<dbReference type="SUPFAM" id="SSF51395">
    <property type="entry name" value="FMN-linked oxidoreductases"/>
    <property type="match status" value="1"/>
</dbReference>
<dbReference type="EMBL" id="SMBX01000007">
    <property type="protein sequence ID" value="TCU96076.1"/>
    <property type="molecule type" value="Genomic_DNA"/>
</dbReference>
<evidence type="ECO:0000313" key="8">
    <source>
        <dbReference type="Proteomes" id="UP000294692"/>
    </source>
</evidence>
<evidence type="ECO:0000256" key="1">
    <source>
        <dbReference type="ARBA" id="ARBA00001917"/>
    </source>
</evidence>
<keyword evidence="8" id="KW-1185">Reference proteome</keyword>
<dbReference type="GO" id="GO:0010181">
    <property type="term" value="F:FMN binding"/>
    <property type="evidence" value="ECO:0007669"/>
    <property type="project" value="InterPro"/>
</dbReference>
<dbReference type="GO" id="GO:0003959">
    <property type="term" value="F:NADPH dehydrogenase activity"/>
    <property type="evidence" value="ECO:0007669"/>
    <property type="project" value="InterPro"/>
</dbReference>
<evidence type="ECO:0000256" key="5">
    <source>
        <dbReference type="ARBA" id="ARBA00023002"/>
    </source>
</evidence>
<dbReference type="AlphaFoldDB" id="A0A4R3UVA2"/>
<evidence type="ECO:0000259" key="6">
    <source>
        <dbReference type="Pfam" id="PF00724"/>
    </source>
</evidence>
<dbReference type="InterPro" id="IPR013785">
    <property type="entry name" value="Aldolase_TIM"/>
</dbReference>
<keyword evidence="5" id="KW-0560">Oxidoreductase</keyword>
<dbReference type="PANTHER" id="PTHR43303:SF4">
    <property type="entry name" value="NADPH DEHYDROGENASE C23G7.10C-RELATED"/>
    <property type="match status" value="1"/>
</dbReference>
<sequence>MSATELFSPLALRGIVLKNRIMLSPMAQYAALDGSVTDWHFAHFAKFAAGGVGLIFTEATKVERRGLGTVGDMGLWKDEQMAPLSRIVDFIHAQGAAAGIQLNHAGRKAGTLRPWEGYGTLDRSVPIEGQQHWEVIGPSPIAYMEGWPTPREMSESDIETVIDAFAQAARRADSIGFDVLELHGAHGYLIHQFLSEACNRRSDRWGGSLENRMRFALEIAAAVRRAWPEGKPLFFRISAVDEGGWTLSDSARLCAELKKRGVDVIDCSSGGIGTRSPTAAAIKRPMGFQVSYARQIRKSVDIATAAVGLIIEPSHANAIIERGDADLVAIGRELLFNPFWAHHAAAQLAEDPDFEMMPPQYQWWLQRRSKAGYGPAA</sequence>
<evidence type="ECO:0000313" key="7">
    <source>
        <dbReference type="EMBL" id="TCU96076.1"/>
    </source>
</evidence>
<accession>A0A4R3UVA2</accession>
<evidence type="ECO:0000256" key="2">
    <source>
        <dbReference type="ARBA" id="ARBA00022630"/>
    </source>
</evidence>
<name>A0A4R3UVA2_9BURK</name>
<protein>
    <submittedName>
        <fullName evidence="7">2,4-dienoyl-CoA reductase-like NADH-dependent reductase (Old Yellow Enzyme family)</fullName>
    </submittedName>
</protein>
<gene>
    <name evidence="7" type="ORF">EV686_107134</name>
</gene>
<keyword evidence="2" id="KW-0285">Flavoprotein</keyword>